<evidence type="ECO:0000313" key="3">
    <source>
        <dbReference type="Proteomes" id="UP000634136"/>
    </source>
</evidence>
<organism evidence="2 3">
    <name type="scientific">Senna tora</name>
    <dbReference type="NCBI Taxonomy" id="362788"/>
    <lineage>
        <taxon>Eukaryota</taxon>
        <taxon>Viridiplantae</taxon>
        <taxon>Streptophyta</taxon>
        <taxon>Embryophyta</taxon>
        <taxon>Tracheophyta</taxon>
        <taxon>Spermatophyta</taxon>
        <taxon>Magnoliopsida</taxon>
        <taxon>eudicotyledons</taxon>
        <taxon>Gunneridae</taxon>
        <taxon>Pentapetalae</taxon>
        <taxon>rosids</taxon>
        <taxon>fabids</taxon>
        <taxon>Fabales</taxon>
        <taxon>Fabaceae</taxon>
        <taxon>Caesalpinioideae</taxon>
        <taxon>Cassia clade</taxon>
        <taxon>Senna</taxon>
    </lineage>
</organism>
<feature type="compositionally biased region" description="Basic and acidic residues" evidence="1">
    <location>
        <begin position="30"/>
        <end position="39"/>
    </location>
</feature>
<proteinExistence type="predicted"/>
<keyword evidence="3" id="KW-1185">Reference proteome</keyword>
<accession>A0A834WL40</accession>
<feature type="region of interest" description="Disordered" evidence="1">
    <location>
        <begin position="1"/>
        <end position="81"/>
    </location>
</feature>
<name>A0A834WL40_9FABA</name>
<feature type="compositionally biased region" description="Basic and acidic residues" evidence="1">
    <location>
        <begin position="65"/>
        <end position="81"/>
    </location>
</feature>
<gene>
    <name evidence="2" type="ORF">G2W53_026304</name>
</gene>
<evidence type="ECO:0000256" key="1">
    <source>
        <dbReference type="SAM" id="MobiDB-lite"/>
    </source>
</evidence>
<comment type="caution">
    <text evidence="2">The sequence shown here is derived from an EMBL/GenBank/DDBJ whole genome shotgun (WGS) entry which is preliminary data.</text>
</comment>
<evidence type="ECO:0000313" key="2">
    <source>
        <dbReference type="EMBL" id="KAF7820849.1"/>
    </source>
</evidence>
<dbReference type="EMBL" id="JAAIUW010000008">
    <property type="protein sequence ID" value="KAF7820849.1"/>
    <property type="molecule type" value="Genomic_DNA"/>
</dbReference>
<reference evidence="2" key="1">
    <citation type="submission" date="2020-09" db="EMBL/GenBank/DDBJ databases">
        <title>Genome-Enabled Discovery of Anthraquinone Biosynthesis in Senna tora.</title>
        <authorList>
            <person name="Kang S.-H."/>
            <person name="Pandey R.P."/>
            <person name="Lee C.-M."/>
            <person name="Sim J.-S."/>
            <person name="Jeong J.-T."/>
            <person name="Choi B.-S."/>
            <person name="Jung M."/>
            <person name="Ginzburg D."/>
            <person name="Zhao K."/>
            <person name="Won S.Y."/>
            <person name="Oh T.-J."/>
            <person name="Yu Y."/>
            <person name="Kim N.-H."/>
            <person name="Lee O.R."/>
            <person name="Lee T.-H."/>
            <person name="Bashyal P."/>
            <person name="Kim T.-S."/>
            <person name="Lee W.-H."/>
            <person name="Kawkins C."/>
            <person name="Kim C.-K."/>
            <person name="Kim J.S."/>
            <person name="Ahn B.O."/>
            <person name="Rhee S.Y."/>
            <person name="Sohng J.K."/>
        </authorList>
    </citation>
    <scope>NUCLEOTIDE SEQUENCE</scope>
    <source>
        <tissue evidence="2">Leaf</tissue>
    </source>
</reference>
<dbReference type="AlphaFoldDB" id="A0A834WL40"/>
<sequence length="81" mass="9268">MAESEGIDLSGSWKSRSGDGLKLKGLSSREQLKTQEDRRNHKQIATNRTPQGDGHNIAPASFHFKWFERNERAEDEKEITK</sequence>
<protein>
    <submittedName>
        <fullName evidence="2">Uncharacterized protein</fullName>
    </submittedName>
</protein>
<dbReference type="Proteomes" id="UP000634136">
    <property type="component" value="Unassembled WGS sequence"/>
</dbReference>